<organism evidence="2 3">
    <name type="scientific">Candidatus Uhrbacteria bacterium RIFOXYC2_FULL_47_19</name>
    <dbReference type="NCBI Taxonomy" id="1802424"/>
    <lineage>
        <taxon>Bacteria</taxon>
        <taxon>Candidatus Uhriibacteriota</taxon>
    </lineage>
</organism>
<keyword evidence="1" id="KW-1133">Transmembrane helix</keyword>
<evidence type="ECO:0000256" key="1">
    <source>
        <dbReference type="SAM" id="Phobius"/>
    </source>
</evidence>
<feature type="transmembrane region" description="Helical" evidence="1">
    <location>
        <begin position="255"/>
        <end position="275"/>
    </location>
</feature>
<feature type="transmembrane region" description="Helical" evidence="1">
    <location>
        <begin position="81"/>
        <end position="98"/>
    </location>
</feature>
<feature type="transmembrane region" description="Helical" evidence="1">
    <location>
        <begin position="49"/>
        <end position="69"/>
    </location>
</feature>
<sequence>MERLDLKSSVVVVSSLTKRWLLLGALPFVVGTLFYISSVIPVLPETWRSFIFVLVFLVSVTLTLLMILLSPVRLPPGVARWRVILSPTVFVAGSFLFYSLLGSVLARFVSVTVIMLALLVFVMRLDSSDALDPLRGANRTVRLGRLMNLLGVFFATVFLFGIGRFISLPVVVSAIIFGGLLSIVQYEALQQSGADRALIVRATVALTALGIETYIGLSFLPTPFLVNATVLMIICFAIGRSAVRILSGDVGTRGLKFGLTAAAVLVVLVLATARWL</sequence>
<feature type="transmembrane region" description="Helical" evidence="1">
    <location>
        <begin position="20"/>
        <end position="43"/>
    </location>
</feature>
<dbReference type="AlphaFoldDB" id="A0A1F7WEK5"/>
<comment type="caution">
    <text evidence="2">The sequence shown here is derived from an EMBL/GenBank/DDBJ whole genome shotgun (WGS) entry which is preliminary data.</text>
</comment>
<name>A0A1F7WEK5_9BACT</name>
<keyword evidence="1" id="KW-0472">Membrane</keyword>
<accession>A0A1F7WEK5</accession>
<feature type="transmembrane region" description="Helical" evidence="1">
    <location>
        <begin position="223"/>
        <end position="243"/>
    </location>
</feature>
<feature type="transmembrane region" description="Helical" evidence="1">
    <location>
        <begin position="168"/>
        <end position="186"/>
    </location>
</feature>
<feature type="transmembrane region" description="Helical" evidence="1">
    <location>
        <begin position="198"/>
        <end position="217"/>
    </location>
</feature>
<reference evidence="2 3" key="1">
    <citation type="journal article" date="2016" name="Nat. Commun.">
        <title>Thousands of microbial genomes shed light on interconnected biogeochemical processes in an aquifer system.</title>
        <authorList>
            <person name="Anantharaman K."/>
            <person name="Brown C.T."/>
            <person name="Hug L.A."/>
            <person name="Sharon I."/>
            <person name="Castelle C.J."/>
            <person name="Probst A.J."/>
            <person name="Thomas B.C."/>
            <person name="Singh A."/>
            <person name="Wilkins M.J."/>
            <person name="Karaoz U."/>
            <person name="Brodie E.L."/>
            <person name="Williams K.H."/>
            <person name="Hubbard S.S."/>
            <person name="Banfield J.F."/>
        </authorList>
    </citation>
    <scope>NUCLEOTIDE SEQUENCE [LARGE SCALE GENOMIC DNA]</scope>
</reference>
<gene>
    <name evidence="2" type="ORF">A2480_01660</name>
</gene>
<feature type="transmembrane region" description="Helical" evidence="1">
    <location>
        <begin position="143"/>
        <end position="162"/>
    </location>
</feature>
<dbReference type="EMBL" id="MGFG01000010">
    <property type="protein sequence ID" value="OGM01223.1"/>
    <property type="molecule type" value="Genomic_DNA"/>
</dbReference>
<feature type="transmembrane region" description="Helical" evidence="1">
    <location>
        <begin position="104"/>
        <end position="122"/>
    </location>
</feature>
<keyword evidence="1" id="KW-0812">Transmembrane</keyword>
<protein>
    <submittedName>
        <fullName evidence="2">Uncharacterized protein</fullName>
    </submittedName>
</protein>
<proteinExistence type="predicted"/>
<dbReference type="Proteomes" id="UP000176988">
    <property type="component" value="Unassembled WGS sequence"/>
</dbReference>
<evidence type="ECO:0000313" key="3">
    <source>
        <dbReference type="Proteomes" id="UP000176988"/>
    </source>
</evidence>
<dbReference type="STRING" id="1802424.A2480_01660"/>
<evidence type="ECO:0000313" key="2">
    <source>
        <dbReference type="EMBL" id="OGM01223.1"/>
    </source>
</evidence>